<dbReference type="PROSITE" id="PS50109">
    <property type="entry name" value="HIS_KIN"/>
    <property type="match status" value="1"/>
</dbReference>
<keyword evidence="10 13" id="KW-1133">Transmembrane helix</keyword>
<dbReference type="EMBL" id="JBHSGA010000025">
    <property type="protein sequence ID" value="MFC4528989.1"/>
    <property type="molecule type" value="Genomic_DNA"/>
</dbReference>
<dbReference type="InterPro" id="IPR013727">
    <property type="entry name" value="2CSK_N"/>
</dbReference>
<feature type="transmembrane region" description="Helical" evidence="13">
    <location>
        <begin position="12"/>
        <end position="30"/>
    </location>
</feature>
<dbReference type="CDD" id="cd00082">
    <property type="entry name" value="HisKA"/>
    <property type="match status" value="1"/>
</dbReference>
<keyword evidence="9 15" id="KW-0067">ATP-binding</keyword>
<evidence type="ECO:0000256" key="9">
    <source>
        <dbReference type="ARBA" id="ARBA00022840"/>
    </source>
</evidence>
<dbReference type="RefSeq" id="WP_266151626.1">
    <property type="nucleotide sequence ID" value="NZ_CP064028.1"/>
</dbReference>
<dbReference type="SMART" id="SM00387">
    <property type="entry name" value="HATPase_c"/>
    <property type="match status" value="1"/>
</dbReference>
<accession>A0ABV9C7I2</accession>
<keyword evidence="4" id="KW-0597">Phosphoprotein</keyword>
<keyword evidence="6 13" id="KW-0812">Transmembrane</keyword>
<dbReference type="Pfam" id="PF00512">
    <property type="entry name" value="HisKA"/>
    <property type="match status" value="1"/>
</dbReference>
<keyword evidence="7" id="KW-0547">Nucleotide-binding</keyword>
<evidence type="ECO:0000256" key="8">
    <source>
        <dbReference type="ARBA" id="ARBA00022777"/>
    </source>
</evidence>
<keyword evidence="5" id="KW-0808">Transferase</keyword>
<feature type="domain" description="Histidine kinase" evidence="14">
    <location>
        <begin position="251"/>
        <end position="465"/>
    </location>
</feature>
<dbReference type="PANTHER" id="PTHR45436">
    <property type="entry name" value="SENSOR HISTIDINE KINASE YKOH"/>
    <property type="match status" value="1"/>
</dbReference>
<protein>
    <recommendedName>
        <fullName evidence="3">histidine kinase</fullName>
        <ecNumber evidence="3">2.7.13.3</ecNumber>
    </recommendedName>
</protein>
<evidence type="ECO:0000256" key="11">
    <source>
        <dbReference type="ARBA" id="ARBA00023012"/>
    </source>
</evidence>
<dbReference type="SMART" id="SM00388">
    <property type="entry name" value="HisKA"/>
    <property type="match status" value="1"/>
</dbReference>
<dbReference type="CDD" id="cd00075">
    <property type="entry name" value="HATPase"/>
    <property type="match status" value="1"/>
</dbReference>
<evidence type="ECO:0000256" key="10">
    <source>
        <dbReference type="ARBA" id="ARBA00022989"/>
    </source>
</evidence>
<organism evidence="15 16">
    <name type="scientific">Dyella halodurans</name>
    <dbReference type="NCBI Taxonomy" id="1920171"/>
    <lineage>
        <taxon>Bacteria</taxon>
        <taxon>Pseudomonadati</taxon>
        <taxon>Pseudomonadota</taxon>
        <taxon>Gammaproteobacteria</taxon>
        <taxon>Lysobacterales</taxon>
        <taxon>Rhodanobacteraceae</taxon>
        <taxon>Dyella</taxon>
    </lineage>
</organism>
<name>A0ABV9C7I2_9GAMM</name>
<dbReference type="Gene3D" id="3.30.565.10">
    <property type="entry name" value="Histidine kinase-like ATPase, C-terminal domain"/>
    <property type="match status" value="1"/>
</dbReference>
<evidence type="ECO:0000256" key="1">
    <source>
        <dbReference type="ARBA" id="ARBA00000085"/>
    </source>
</evidence>
<evidence type="ECO:0000256" key="2">
    <source>
        <dbReference type="ARBA" id="ARBA00004141"/>
    </source>
</evidence>
<dbReference type="Proteomes" id="UP001595961">
    <property type="component" value="Unassembled WGS sequence"/>
</dbReference>
<evidence type="ECO:0000313" key="16">
    <source>
        <dbReference type="Proteomes" id="UP001595961"/>
    </source>
</evidence>
<evidence type="ECO:0000256" key="13">
    <source>
        <dbReference type="SAM" id="Phobius"/>
    </source>
</evidence>
<comment type="subcellular location">
    <subcellularLocation>
        <location evidence="2">Membrane</location>
        <topology evidence="2">Multi-pass membrane protein</topology>
    </subcellularLocation>
</comment>
<dbReference type="PRINTS" id="PR00344">
    <property type="entry name" value="BCTRLSENSOR"/>
</dbReference>
<evidence type="ECO:0000256" key="7">
    <source>
        <dbReference type="ARBA" id="ARBA00022741"/>
    </source>
</evidence>
<dbReference type="EC" id="2.7.13.3" evidence="3"/>
<dbReference type="InterPro" id="IPR005467">
    <property type="entry name" value="His_kinase_dom"/>
</dbReference>
<keyword evidence="11" id="KW-0902">Two-component regulatory system</keyword>
<dbReference type="InterPro" id="IPR050428">
    <property type="entry name" value="TCS_sensor_his_kinase"/>
</dbReference>
<evidence type="ECO:0000256" key="6">
    <source>
        <dbReference type="ARBA" id="ARBA00022692"/>
    </source>
</evidence>
<evidence type="ECO:0000256" key="4">
    <source>
        <dbReference type="ARBA" id="ARBA00022553"/>
    </source>
</evidence>
<evidence type="ECO:0000256" key="3">
    <source>
        <dbReference type="ARBA" id="ARBA00012438"/>
    </source>
</evidence>
<dbReference type="PANTHER" id="PTHR45436:SF14">
    <property type="entry name" value="SENSOR PROTEIN QSEC"/>
    <property type="match status" value="1"/>
</dbReference>
<dbReference type="InterPro" id="IPR036890">
    <property type="entry name" value="HATPase_C_sf"/>
</dbReference>
<evidence type="ECO:0000313" key="15">
    <source>
        <dbReference type="EMBL" id="MFC4528989.1"/>
    </source>
</evidence>
<dbReference type="InterPro" id="IPR036097">
    <property type="entry name" value="HisK_dim/P_sf"/>
</dbReference>
<evidence type="ECO:0000256" key="5">
    <source>
        <dbReference type="ARBA" id="ARBA00022679"/>
    </source>
</evidence>
<proteinExistence type="predicted"/>
<keyword evidence="8" id="KW-0418">Kinase</keyword>
<dbReference type="SUPFAM" id="SSF47384">
    <property type="entry name" value="Homodimeric domain of signal transducing histidine kinase"/>
    <property type="match status" value="1"/>
</dbReference>
<dbReference type="SUPFAM" id="SSF55874">
    <property type="entry name" value="ATPase domain of HSP90 chaperone/DNA topoisomerase II/histidine kinase"/>
    <property type="match status" value="1"/>
</dbReference>
<dbReference type="Pfam" id="PF08521">
    <property type="entry name" value="2CSK_N"/>
    <property type="match status" value="1"/>
</dbReference>
<dbReference type="InterPro" id="IPR003661">
    <property type="entry name" value="HisK_dim/P_dom"/>
</dbReference>
<evidence type="ECO:0000256" key="12">
    <source>
        <dbReference type="ARBA" id="ARBA00023136"/>
    </source>
</evidence>
<dbReference type="InterPro" id="IPR004358">
    <property type="entry name" value="Sig_transdc_His_kin-like_C"/>
</dbReference>
<keyword evidence="12 13" id="KW-0472">Membrane</keyword>
<dbReference type="InterPro" id="IPR003594">
    <property type="entry name" value="HATPase_dom"/>
</dbReference>
<gene>
    <name evidence="15" type="ORF">ACFO5W_20260</name>
</gene>
<dbReference type="Pfam" id="PF02518">
    <property type="entry name" value="HATPase_c"/>
    <property type="match status" value="1"/>
</dbReference>
<dbReference type="Gene3D" id="1.10.287.130">
    <property type="match status" value="1"/>
</dbReference>
<dbReference type="GO" id="GO:0005524">
    <property type="term" value="F:ATP binding"/>
    <property type="evidence" value="ECO:0007669"/>
    <property type="project" value="UniProtKB-KW"/>
</dbReference>
<reference evidence="16" key="1">
    <citation type="journal article" date="2019" name="Int. J. Syst. Evol. Microbiol.">
        <title>The Global Catalogue of Microorganisms (GCM) 10K type strain sequencing project: providing services to taxonomists for standard genome sequencing and annotation.</title>
        <authorList>
            <consortium name="The Broad Institute Genomics Platform"/>
            <consortium name="The Broad Institute Genome Sequencing Center for Infectious Disease"/>
            <person name="Wu L."/>
            <person name="Ma J."/>
        </authorList>
    </citation>
    <scope>NUCLEOTIDE SEQUENCE [LARGE SCALE GENOMIC DNA]</scope>
    <source>
        <strain evidence="16">CCM 4481</strain>
    </source>
</reference>
<sequence>MRAASLRERLRWLILGVIAVVLLPLGVYSFRRTVHEVGELSDARLAQSARTLQVLIENGGLSALQGREAGRVVVVPIATRSVQERVLHGETNESEVGFQVFDRHAQPLLVTANLSALPPPETGSVGFRDLQIGKYRWRLFTLPPDADGIVIRSAERYDSRSDITVALWFEHAVAPLVALPVLALLVGWAVRRGLRPLDELAQRLSARQPGSHDTLKVAQAPRELEPVLAALNEQFARLEDALERERRFSADVAHELRTPLASTMINLENAEASRSTREADVALAGARQSLAALARRVEQLLSLARLETSSRAGHRAEVDLVEVATMVIEELSTVIGDTDVELDVALPSGRLPVSGYEVALAALLRNLLENALRHVPAGGRVELSVAREGDQAVIDVIDNGEGIPRERRDAVFARFHREASSRGEGYGLGLSIVQRAAQLHDAPIELLDSPLGQGLRVRVSIPLAREVSITPAPAG</sequence>
<comment type="caution">
    <text evidence="15">The sequence shown here is derived from an EMBL/GenBank/DDBJ whole genome shotgun (WGS) entry which is preliminary data.</text>
</comment>
<evidence type="ECO:0000259" key="14">
    <source>
        <dbReference type="PROSITE" id="PS50109"/>
    </source>
</evidence>
<comment type="catalytic activity">
    <reaction evidence="1">
        <text>ATP + protein L-histidine = ADP + protein N-phospho-L-histidine.</text>
        <dbReference type="EC" id="2.7.13.3"/>
    </reaction>
</comment>
<keyword evidence="16" id="KW-1185">Reference proteome</keyword>